<sequence>MALAMERGARAFAEDGDAFARLERLPAASVHHGIVPMHVLVQLAFDQCKLPVGQRLQCFLFLDGQRHGRKSLPR</sequence>
<protein>
    <submittedName>
        <fullName evidence="1">Uncharacterized protein</fullName>
    </submittedName>
</protein>
<name>A0A833S8R3_PHYIN</name>
<dbReference type="Proteomes" id="UP000602510">
    <property type="component" value="Unassembled WGS sequence"/>
</dbReference>
<gene>
    <name evidence="1" type="ORF">GN244_ATG17644</name>
    <name evidence="2" type="ORF">GN958_ATG22519</name>
</gene>
<dbReference type="Proteomes" id="UP000704712">
    <property type="component" value="Unassembled WGS sequence"/>
</dbReference>
<comment type="caution">
    <text evidence="1">The sequence shown here is derived from an EMBL/GenBank/DDBJ whole genome shotgun (WGS) entry which is preliminary data.</text>
</comment>
<dbReference type="EMBL" id="JAACNO010003140">
    <property type="protein sequence ID" value="KAF4128289.1"/>
    <property type="molecule type" value="Genomic_DNA"/>
</dbReference>
<reference evidence="1" key="1">
    <citation type="submission" date="2020-04" db="EMBL/GenBank/DDBJ databases">
        <title>Hybrid Assembly of Korean Phytophthora infestans isolates.</title>
        <authorList>
            <person name="Prokchorchik M."/>
            <person name="Lee Y."/>
            <person name="Seo J."/>
            <person name="Cho J.-H."/>
            <person name="Park Y.-E."/>
            <person name="Jang D.-C."/>
            <person name="Im J.-S."/>
            <person name="Choi J.-G."/>
            <person name="Park H.-J."/>
            <person name="Lee G.-B."/>
            <person name="Lee Y.-G."/>
            <person name="Hong S.-Y."/>
            <person name="Cho K."/>
            <person name="Sohn K.H."/>
        </authorList>
    </citation>
    <scope>NUCLEOTIDE SEQUENCE</scope>
    <source>
        <strain evidence="1">KR_1_A1</strain>
        <strain evidence="2">KR_2_A2</strain>
    </source>
</reference>
<keyword evidence="3" id="KW-1185">Reference proteome</keyword>
<evidence type="ECO:0000313" key="1">
    <source>
        <dbReference type="EMBL" id="KAF4030557.1"/>
    </source>
</evidence>
<accession>A0A833S8R3</accession>
<organism evidence="1 3">
    <name type="scientific">Phytophthora infestans</name>
    <name type="common">Potato late blight agent</name>
    <name type="synonym">Botrytis infestans</name>
    <dbReference type="NCBI Taxonomy" id="4787"/>
    <lineage>
        <taxon>Eukaryota</taxon>
        <taxon>Sar</taxon>
        <taxon>Stramenopiles</taxon>
        <taxon>Oomycota</taxon>
        <taxon>Peronosporomycetes</taxon>
        <taxon>Peronosporales</taxon>
        <taxon>Peronosporaceae</taxon>
        <taxon>Phytophthora</taxon>
    </lineage>
</organism>
<proteinExistence type="predicted"/>
<dbReference type="AlphaFoldDB" id="A0A833S8R3"/>
<dbReference type="EMBL" id="WSZM01000668">
    <property type="protein sequence ID" value="KAF4030557.1"/>
    <property type="molecule type" value="Genomic_DNA"/>
</dbReference>
<evidence type="ECO:0000313" key="2">
    <source>
        <dbReference type="EMBL" id="KAF4128289.1"/>
    </source>
</evidence>
<evidence type="ECO:0000313" key="3">
    <source>
        <dbReference type="Proteomes" id="UP000602510"/>
    </source>
</evidence>